<sequence length="219" mass="21984">MIVRGRRVRWVVVSAMVVLALTGFSSGRGHSGRSRHSGVGSGSGGGCSNSRQDHDSSSSASGGGGSSGGDSYEGSTSRPYDDTPSRSSDGYDSGSGSGASTGGGSAATRTRPTHRATPTASPSGGTARPLDDGSAVLVHCASVADPYATVVVENPNGRKGTFTVSVTFQDSHGRTLTTGTGRALVPAQDDTTIRVAVTATADVERISHCVVAPKATAER</sequence>
<gene>
    <name evidence="2" type="ORF">WN71_031955</name>
</gene>
<feature type="compositionally biased region" description="Gly residues" evidence="1">
    <location>
        <begin position="93"/>
        <end position="105"/>
    </location>
</feature>
<name>A0A1J4NNR4_9ACTN</name>
<proteinExistence type="predicted"/>
<dbReference type="EMBL" id="LAVA02000090">
    <property type="protein sequence ID" value="OIJ63999.1"/>
    <property type="molecule type" value="Genomic_DNA"/>
</dbReference>
<organism evidence="2 3">
    <name type="scientific">Streptomyces mangrovisoli</name>
    <dbReference type="NCBI Taxonomy" id="1428628"/>
    <lineage>
        <taxon>Bacteria</taxon>
        <taxon>Bacillati</taxon>
        <taxon>Actinomycetota</taxon>
        <taxon>Actinomycetes</taxon>
        <taxon>Kitasatosporales</taxon>
        <taxon>Streptomycetaceae</taxon>
        <taxon>Streptomyces</taxon>
    </lineage>
</organism>
<evidence type="ECO:0000313" key="2">
    <source>
        <dbReference type="EMBL" id="OIJ63999.1"/>
    </source>
</evidence>
<keyword evidence="3" id="KW-1185">Reference proteome</keyword>
<evidence type="ECO:0000256" key="1">
    <source>
        <dbReference type="SAM" id="MobiDB-lite"/>
    </source>
</evidence>
<protein>
    <submittedName>
        <fullName evidence="2">Uncharacterized protein</fullName>
    </submittedName>
</protein>
<accession>A0A1J4NNR4</accession>
<dbReference type="Proteomes" id="UP000034196">
    <property type="component" value="Unassembled WGS sequence"/>
</dbReference>
<dbReference type="OrthoDB" id="4334411at2"/>
<dbReference type="AlphaFoldDB" id="A0A1J4NNR4"/>
<evidence type="ECO:0000313" key="3">
    <source>
        <dbReference type="Proteomes" id="UP000034196"/>
    </source>
</evidence>
<dbReference type="RefSeq" id="WP_046592773.1">
    <property type="nucleotide sequence ID" value="NZ_LAVA02000090.1"/>
</dbReference>
<feature type="region of interest" description="Disordered" evidence="1">
    <location>
        <begin position="24"/>
        <end position="131"/>
    </location>
</feature>
<feature type="compositionally biased region" description="Low complexity" evidence="1">
    <location>
        <begin position="106"/>
        <end position="123"/>
    </location>
</feature>
<comment type="caution">
    <text evidence="2">The sequence shown here is derived from an EMBL/GenBank/DDBJ whole genome shotgun (WGS) entry which is preliminary data.</text>
</comment>
<reference evidence="2" key="1">
    <citation type="submission" date="2016-10" db="EMBL/GenBank/DDBJ databases">
        <title>Genome sequence of Streptomyces mangrovisoli MUSC 149.</title>
        <authorList>
            <person name="Lee L.-H."/>
            <person name="Ser H.-L."/>
        </authorList>
    </citation>
    <scope>NUCLEOTIDE SEQUENCE [LARGE SCALE GENOMIC DNA]</scope>
    <source>
        <strain evidence="2">MUSC 149</strain>
    </source>
</reference>
<dbReference type="STRING" id="1428628.WN71_031955"/>